<evidence type="ECO:0000313" key="2">
    <source>
        <dbReference type="EMBL" id="MBX69377.1"/>
    </source>
</evidence>
<keyword evidence="1" id="KW-0472">Membrane</keyword>
<accession>A0A2P2QQY1</accession>
<keyword evidence="1" id="KW-0812">Transmembrane</keyword>
<name>A0A2P2QQY1_RHIMU</name>
<sequence length="31" mass="3897">MEIRQKIFNYAWFGLLYTRLIYQLVFISLKQ</sequence>
<dbReference type="EMBL" id="GGEC01088893">
    <property type="protein sequence ID" value="MBX69377.1"/>
    <property type="molecule type" value="Transcribed_RNA"/>
</dbReference>
<reference evidence="2" key="1">
    <citation type="submission" date="2018-02" db="EMBL/GenBank/DDBJ databases">
        <title>Rhizophora mucronata_Transcriptome.</title>
        <authorList>
            <person name="Meera S.P."/>
            <person name="Sreeshan A."/>
            <person name="Augustine A."/>
        </authorList>
    </citation>
    <scope>NUCLEOTIDE SEQUENCE</scope>
    <source>
        <tissue evidence="2">Leaf</tissue>
    </source>
</reference>
<keyword evidence="1" id="KW-1133">Transmembrane helix</keyword>
<organism evidence="2">
    <name type="scientific">Rhizophora mucronata</name>
    <name type="common">Asiatic mangrove</name>
    <dbReference type="NCBI Taxonomy" id="61149"/>
    <lineage>
        <taxon>Eukaryota</taxon>
        <taxon>Viridiplantae</taxon>
        <taxon>Streptophyta</taxon>
        <taxon>Embryophyta</taxon>
        <taxon>Tracheophyta</taxon>
        <taxon>Spermatophyta</taxon>
        <taxon>Magnoliopsida</taxon>
        <taxon>eudicotyledons</taxon>
        <taxon>Gunneridae</taxon>
        <taxon>Pentapetalae</taxon>
        <taxon>rosids</taxon>
        <taxon>fabids</taxon>
        <taxon>Malpighiales</taxon>
        <taxon>Rhizophoraceae</taxon>
        <taxon>Rhizophora</taxon>
    </lineage>
</organism>
<protein>
    <submittedName>
        <fullName evidence="2">Uncharacterized protein</fullName>
    </submittedName>
</protein>
<proteinExistence type="predicted"/>
<evidence type="ECO:0000256" key="1">
    <source>
        <dbReference type="SAM" id="Phobius"/>
    </source>
</evidence>
<feature type="transmembrane region" description="Helical" evidence="1">
    <location>
        <begin position="7"/>
        <end position="29"/>
    </location>
</feature>
<dbReference type="AlphaFoldDB" id="A0A2P2QQY1"/>